<evidence type="ECO:0000256" key="4">
    <source>
        <dbReference type="ARBA" id="ARBA00049288"/>
    </source>
</evidence>
<accession>A0A938XYN9</accession>
<evidence type="ECO:0000256" key="6">
    <source>
        <dbReference type="PIRSR" id="PIRSR001369-1"/>
    </source>
</evidence>
<evidence type="ECO:0000256" key="1">
    <source>
        <dbReference type="ARBA" id="ARBA00005163"/>
    </source>
</evidence>
<feature type="active site" evidence="6">
    <location>
        <position position="348"/>
    </location>
</feature>
<dbReference type="GO" id="GO:0006099">
    <property type="term" value="P:tricarboxylic acid cycle"/>
    <property type="evidence" value="ECO:0007669"/>
    <property type="project" value="InterPro"/>
</dbReference>
<dbReference type="Pfam" id="PF00285">
    <property type="entry name" value="Citrate_synt"/>
    <property type="match status" value="1"/>
</dbReference>
<dbReference type="PRINTS" id="PR00143">
    <property type="entry name" value="CITRTSNTHASE"/>
</dbReference>
<dbReference type="SUPFAM" id="SSF48256">
    <property type="entry name" value="Citrate synthase"/>
    <property type="match status" value="1"/>
</dbReference>
<evidence type="ECO:0000256" key="3">
    <source>
        <dbReference type="ARBA" id="ARBA00022679"/>
    </source>
</evidence>
<name>A0A938XYN9_9FIRM</name>
<comment type="catalytic activity">
    <reaction evidence="4">
        <text>oxaloacetate + acetyl-CoA + H2O = citrate + CoA + H(+)</text>
        <dbReference type="Rhea" id="RHEA:16845"/>
        <dbReference type="ChEBI" id="CHEBI:15377"/>
        <dbReference type="ChEBI" id="CHEBI:15378"/>
        <dbReference type="ChEBI" id="CHEBI:16452"/>
        <dbReference type="ChEBI" id="CHEBI:16947"/>
        <dbReference type="ChEBI" id="CHEBI:57287"/>
        <dbReference type="ChEBI" id="CHEBI:57288"/>
        <dbReference type="EC" id="2.3.3.16"/>
    </reaction>
</comment>
<proteinExistence type="inferred from homology"/>
<dbReference type="Gene3D" id="1.10.230.10">
    <property type="entry name" value="Cytochrome P450-Terp, domain 2"/>
    <property type="match status" value="1"/>
</dbReference>
<sequence>MLPQIKDALKKLEDKELEKKYLQLITTLLEKGYFPGLEGVPVAKSSISNIDGDKGLLTFRGYPVQELAKHGSYEEICFLLLKGDLPLLEERIELTEDLLDHKELDDSIAETIVSMDDDLHPMHMLSSSILQLQSADAGCFNVENYQHNLNRAVQLIAKFPTILGTYRKQDPNFAEGETFDSLARYILYCFNEELAKQEKWINIFEQLLILHVDHTMNNSTFSVRAVGSSKASIYASIATAVNSLSGPLHGGANERVIKMLEEIGDPENVEAYLEEKINNKEKIMGIGHRVYQTYDPRALYLKENIIPRIFNEQSDVDPELDNLYQIAKKLEKTALDKFADKDIYPNVDFWSGLVMRAMDIEPKYFTTIFALGRVIGWTSHWVENMEVKNKIYRPKQLYDGFNTRHIIREEK</sequence>
<dbReference type="PANTHER" id="PTHR11739:SF4">
    <property type="entry name" value="CITRATE SYNTHASE, PEROXISOMAL"/>
    <property type="match status" value="1"/>
</dbReference>
<keyword evidence="3 5" id="KW-0808">Transferase</keyword>
<comment type="similarity">
    <text evidence="2 5">Belongs to the citrate synthase family.</text>
</comment>
<dbReference type="GO" id="GO:0036440">
    <property type="term" value="F:citrate synthase activity"/>
    <property type="evidence" value="ECO:0007669"/>
    <property type="project" value="UniProtKB-EC"/>
</dbReference>
<evidence type="ECO:0000313" key="7">
    <source>
        <dbReference type="EMBL" id="MBM7557730.1"/>
    </source>
</evidence>
<comment type="caution">
    <text evidence="7">The sequence shown here is derived from an EMBL/GenBank/DDBJ whole genome shotgun (WGS) entry which is preliminary data.</text>
</comment>
<dbReference type="AlphaFoldDB" id="A0A938XYN9"/>
<dbReference type="InterPro" id="IPR002020">
    <property type="entry name" value="Citrate_synthase"/>
</dbReference>
<feature type="active site" evidence="6">
    <location>
        <position position="288"/>
    </location>
</feature>
<dbReference type="Proteomes" id="UP000774000">
    <property type="component" value="Unassembled WGS sequence"/>
</dbReference>
<dbReference type="InterPro" id="IPR036969">
    <property type="entry name" value="Citrate_synthase_sf"/>
</dbReference>
<keyword evidence="7" id="KW-0012">Acyltransferase</keyword>
<reference evidence="7" key="1">
    <citation type="submission" date="2021-01" db="EMBL/GenBank/DDBJ databases">
        <title>Genomic Encyclopedia of Type Strains, Phase IV (KMG-IV): sequencing the most valuable type-strain genomes for metagenomic binning, comparative biology and taxonomic classification.</title>
        <authorList>
            <person name="Goeker M."/>
        </authorList>
    </citation>
    <scope>NUCLEOTIDE SEQUENCE</scope>
    <source>
        <strain evidence="7">DSM 23230</strain>
    </source>
</reference>
<dbReference type="PIRSF" id="PIRSF001369">
    <property type="entry name" value="Citrate_synth"/>
    <property type="match status" value="1"/>
</dbReference>
<protein>
    <recommendedName>
        <fullName evidence="5">Citrate synthase</fullName>
    </recommendedName>
</protein>
<comment type="pathway">
    <text evidence="1">Carbohydrate metabolism; tricarboxylic acid cycle.</text>
</comment>
<evidence type="ECO:0000313" key="8">
    <source>
        <dbReference type="Proteomes" id="UP000774000"/>
    </source>
</evidence>
<keyword evidence="8" id="KW-1185">Reference proteome</keyword>
<dbReference type="PANTHER" id="PTHR11739">
    <property type="entry name" value="CITRATE SYNTHASE"/>
    <property type="match status" value="1"/>
</dbReference>
<dbReference type="EMBL" id="JAFBDQ010000016">
    <property type="protein sequence ID" value="MBM7557730.1"/>
    <property type="molecule type" value="Genomic_DNA"/>
</dbReference>
<dbReference type="InterPro" id="IPR024176">
    <property type="entry name" value="Citrate_synthase_bac-typ"/>
</dbReference>
<dbReference type="InterPro" id="IPR016142">
    <property type="entry name" value="Citrate_synth-like_lrg_a-sub"/>
</dbReference>
<dbReference type="Gene3D" id="1.10.580.10">
    <property type="entry name" value="Citrate Synthase, domain 1"/>
    <property type="match status" value="1"/>
</dbReference>
<dbReference type="GO" id="GO:0005975">
    <property type="term" value="P:carbohydrate metabolic process"/>
    <property type="evidence" value="ECO:0007669"/>
    <property type="project" value="TreeGrafter"/>
</dbReference>
<evidence type="ECO:0000256" key="2">
    <source>
        <dbReference type="ARBA" id="ARBA00010566"/>
    </source>
</evidence>
<dbReference type="RefSeq" id="WP_204702476.1">
    <property type="nucleotide sequence ID" value="NZ_JAFBDQ010000016.1"/>
</dbReference>
<dbReference type="InterPro" id="IPR016143">
    <property type="entry name" value="Citrate_synth-like_sm_a-sub"/>
</dbReference>
<organism evidence="7 8">
    <name type="scientific">Halanaerobacter jeridensis</name>
    <dbReference type="NCBI Taxonomy" id="706427"/>
    <lineage>
        <taxon>Bacteria</taxon>
        <taxon>Bacillati</taxon>
        <taxon>Bacillota</taxon>
        <taxon>Clostridia</taxon>
        <taxon>Halanaerobiales</taxon>
        <taxon>Halobacteroidaceae</taxon>
        <taxon>Halanaerobacter</taxon>
    </lineage>
</organism>
<evidence type="ECO:0000256" key="5">
    <source>
        <dbReference type="PIRNR" id="PIRNR001369"/>
    </source>
</evidence>
<gene>
    <name evidence="7" type="ORF">JOC47_002596</name>
</gene>